<dbReference type="Gene3D" id="3.60.10.10">
    <property type="entry name" value="Endonuclease/exonuclease/phosphatase"/>
    <property type="match status" value="1"/>
</dbReference>
<feature type="region of interest" description="Disordered" evidence="1">
    <location>
        <begin position="1"/>
        <end position="31"/>
    </location>
</feature>
<keyword evidence="3" id="KW-1185">Reference proteome</keyword>
<dbReference type="PANTHER" id="PTHR47510">
    <property type="entry name" value="REVERSE TRANSCRIPTASE DOMAIN-CONTAINING PROTEIN"/>
    <property type="match status" value="1"/>
</dbReference>
<evidence type="ECO:0000313" key="3">
    <source>
        <dbReference type="Proteomes" id="UP000037510"/>
    </source>
</evidence>
<dbReference type="SUPFAM" id="SSF56219">
    <property type="entry name" value="DNase I-like"/>
    <property type="match status" value="1"/>
</dbReference>
<gene>
    <name evidence="2" type="ORF">OBRU01_10187</name>
</gene>
<accession>A0A0L7LEE2</accession>
<feature type="compositionally biased region" description="Basic and acidic residues" evidence="1">
    <location>
        <begin position="1"/>
        <end position="14"/>
    </location>
</feature>
<dbReference type="STRING" id="104452.A0A0L7LEE2"/>
<dbReference type="Proteomes" id="UP000037510">
    <property type="component" value="Unassembled WGS sequence"/>
</dbReference>
<organism evidence="2 3">
    <name type="scientific">Operophtera brumata</name>
    <name type="common">Winter moth</name>
    <name type="synonym">Phalaena brumata</name>
    <dbReference type="NCBI Taxonomy" id="104452"/>
    <lineage>
        <taxon>Eukaryota</taxon>
        <taxon>Metazoa</taxon>
        <taxon>Ecdysozoa</taxon>
        <taxon>Arthropoda</taxon>
        <taxon>Hexapoda</taxon>
        <taxon>Insecta</taxon>
        <taxon>Pterygota</taxon>
        <taxon>Neoptera</taxon>
        <taxon>Endopterygota</taxon>
        <taxon>Lepidoptera</taxon>
        <taxon>Glossata</taxon>
        <taxon>Ditrysia</taxon>
        <taxon>Geometroidea</taxon>
        <taxon>Geometridae</taxon>
        <taxon>Larentiinae</taxon>
        <taxon>Operophtera</taxon>
    </lineage>
</organism>
<evidence type="ECO:0000313" key="2">
    <source>
        <dbReference type="EMBL" id="KOB73739.1"/>
    </source>
</evidence>
<proteinExistence type="predicted"/>
<comment type="caution">
    <text evidence="2">The sequence shown here is derived from an EMBL/GenBank/DDBJ whole genome shotgun (WGS) entry which is preliminary data.</text>
</comment>
<sequence length="688" mass="76960">MPWGAREERGDAREAAPAAGRGATGGWSGRGAASKQRLLDSLVVSGKDCVVVGDVNIDFLCPLNSTQKRLNDILNTRDYCNIVDFHTRVTSSTSTCIDHAYVSSERVQAGSVRVTAVNSLLSDHYAVRAELCCRSRDSSPPRFARMYSRANTRNFVSSIESVDWLEVSGRKLLAAQLAGTIINIFKNMIDICFPIKRVRIKSLNKTTWVTEEIMGLDSVLREIKCMTYKFPTNMQLATKLHEFQDRVGNVLKRERSKYYCDIIAGASNTTKSMWDVVKIETGRCGRTQDLTDYLRTPNGSKYTSKVEALDAVNAHFVTAAVVCGAPPADLGAARRALEGARTPLDRSIRLRPFSHFEVHKIIVSGVAHKTTRDIYNISVSLMNEVAVPLSYILPELFNACIREGKYPQVLKYVRVSPLYKGKGKREELNSYRPVSIIPVIAKIFEYGLSARISDYLTSTNSLSDRQYAYRRGRSTTDVVRQMVVSGASGGETSGSLTTSIEVAQGSSISNIMFSLLLNDLPECIADAHILMYADDVAAVVRAPNMEQLERRLNMLKTLQIHCTNKNREVKRNIRKDIRIYNEKTVQIGLERNRSLKIAKQGISKGKSWITSIKDNTGKKHQSRDKVLDICTDFYRQLYSDPGKIDSTYTTDPEIFCYPVSIPPITGYEVHCALRKMKYSRVPGEDRSS</sequence>
<dbReference type="EMBL" id="JTDY01001493">
    <property type="protein sequence ID" value="KOB73739.1"/>
    <property type="molecule type" value="Genomic_DNA"/>
</dbReference>
<protein>
    <submittedName>
        <fullName evidence="2">Putative tick transposon</fullName>
    </submittedName>
</protein>
<evidence type="ECO:0000256" key="1">
    <source>
        <dbReference type="SAM" id="MobiDB-lite"/>
    </source>
</evidence>
<reference evidence="2 3" key="1">
    <citation type="journal article" date="2015" name="Genome Biol. Evol.">
        <title>The genome of winter moth (Operophtera brumata) provides a genomic perspective on sexual dimorphism and phenology.</title>
        <authorList>
            <person name="Derks M.F."/>
            <person name="Smit S."/>
            <person name="Salis L."/>
            <person name="Schijlen E."/>
            <person name="Bossers A."/>
            <person name="Mateman C."/>
            <person name="Pijl A.S."/>
            <person name="de Ridder D."/>
            <person name="Groenen M.A."/>
            <person name="Visser M.E."/>
            <person name="Megens H.J."/>
        </authorList>
    </citation>
    <scope>NUCLEOTIDE SEQUENCE [LARGE SCALE GENOMIC DNA]</scope>
    <source>
        <strain evidence="2">WM2013NL</strain>
        <tissue evidence="2">Head and thorax</tissue>
    </source>
</reference>
<dbReference type="PANTHER" id="PTHR47510:SF3">
    <property type="entry name" value="ENDO_EXONUCLEASE_PHOSPHATASE DOMAIN-CONTAINING PROTEIN"/>
    <property type="match status" value="1"/>
</dbReference>
<dbReference type="AlphaFoldDB" id="A0A0L7LEE2"/>
<name>A0A0L7LEE2_OPEBR</name>
<dbReference type="InterPro" id="IPR036691">
    <property type="entry name" value="Endo/exonu/phosph_ase_sf"/>
</dbReference>